<reference evidence="1 2" key="1">
    <citation type="submission" date="2013-05" db="EMBL/GenBank/DDBJ databases">
        <title>Genome sequence of Streptomyces sparsogenes DSM 40356.</title>
        <authorList>
            <person name="Coyne S."/>
            <person name="Seebeck F.P."/>
        </authorList>
    </citation>
    <scope>NUCLEOTIDE SEQUENCE [LARGE SCALE GENOMIC DNA]</scope>
    <source>
        <strain evidence="1 2">DSM 40356</strain>
    </source>
</reference>
<name>A0A1R1S5I7_9ACTN</name>
<dbReference type="Proteomes" id="UP000186168">
    <property type="component" value="Unassembled WGS sequence"/>
</dbReference>
<evidence type="ECO:0000313" key="1">
    <source>
        <dbReference type="EMBL" id="OMI33516.1"/>
    </source>
</evidence>
<protein>
    <submittedName>
        <fullName evidence="1">Uncharacterized protein</fullName>
    </submittedName>
</protein>
<accession>A0A1R1S5I7</accession>
<gene>
    <name evidence="1" type="ORF">SPAR_41129</name>
</gene>
<evidence type="ECO:0000313" key="2">
    <source>
        <dbReference type="Proteomes" id="UP000186168"/>
    </source>
</evidence>
<organism evidence="1 2">
    <name type="scientific">Streptomyces sparsogenes DSM 40356</name>
    <dbReference type="NCBI Taxonomy" id="1331668"/>
    <lineage>
        <taxon>Bacteria</taxon>
        <taxon>Bacillati</taxon>
        <taxon>Actinomycetota</taxon>
        <taxon>Actinomycetes</taxon>
        <taxon>Kitasatosporales</taxon>
        <taxon>Streptomycetaceae</taxon>
        <taxon>Streptomyces</taxon>
    </lineage>
</organism>
<dbReference type="EMBL" id="ASQP01000531">
    <property type="protein sequence ID" value="OMI33516.1"/>
    <property type="molecule type" value="Genomic_DNA"/>
</dbReference>
<keyword evidence="2" id="KW-1185">Reference proteome</keyword>
<dbReference type="AlphaFoldDB" id="A0A1R1S5I7"/>
<comment type="caution">
    <text evidence="1">The sequence shown here is derived from an EMBL/GenBank/DDBJ whole genome shotgun (WGS) entry which is preliminary data.</text>
</comment>
<sequence>MASAALVPALVAACGAPVDPYEGAVTKGQLVGHWKGDCGGTIEVAEDGTFRFDEFAYELIDGKDFRRLSGGGRWALSEDLDGREELELVHKRTHYPVEFIRDGDGLGLRYIINVDHEKDCVFSKKPTR</sequence>
<proteinExistence type="predicted"/>